<name>A0A6J7WS01_9CAUD</name>
<protein>
    <submittedName>
        <fullName evidence="3">Uncharacterized protein</fullName>
    </submittedName>
</protein>
<proteinExistence type="predicted"/>
<evidence type="ECO:0000313" key="3">
    <source>
        <dbReference type="EMBL" id="CAB5218834.1"/>
    </source>
</evidence>
<organism evidence="3">
    <name type="scientific">uncultured Caudovirales phage</name>
    <dbReference type="NCBI Taxonomy" id="2100421"/>
    <lineage>
        <taxon>Viruses</taxon>
        <taxon>Duplodnaviria</taxon>
        <taxon>Heunggongvirae</taxon>
        <taxon>Uroviricota</taxon>
        <taxon>Caudoviricetes</taxon>
        <taxon>Peduoviridae</taxon>
        <taxon>Maltschvirus</taxon>
        <taxon>Maltschvirus maltsch</taxon>
    </lineage>
</organism>
<dbReference type="EMBL" id="LR796152">
    <property type="protein sequence ID" value="CAB4122131.1"/>
    <property type="molecule type" value="Genomic_DNA"/>
</dbReference>
<accession>A0A6J7WS01</accession>
<dbReference type="EMBL" id="LR796176">
    <property type="protein sequence ID" value="CAB4123582.1"/>
    <property type="molecule type" value="Genomic_DNA"/>
</dbReference>
<reference evidence="3" key="1">
    <citation type="submission" date="2020-05" db="EMBL/GenBank/DDBJ databases">
        <authorList>
            <person name="Chiriac C."/>
            <person name="Salcher M."/>
            <person name="Ghai R."/>
            <person name="Kavagutti S V."/>
        </authorList>
    </citation>
    <scope>NUCLEOTIDE SEQUENCE</scope>
</reference>
<evidence type="ECO:0000313" key="1">
    <source>
        <dbReference type="EMBL" id="CAB4122131.1"/>
    </source>
</evidence>
<evidence type="ECO:0000313" key="2">
    <source>
        <dbReference type="EMBL" id="CAB4123582.1"/>
    </source>
</evidence>
<dbReference type="EMBL" id="LR798268">
    <property type="protein sequence ID" value="CAB5218834.1"/>
    <property type="molecule type" value="Genomic_DNA"/>
</dbReference>
<sequence length="108" mass="11727">MAKILNVDGLAKEQKEIVLKGVTHEIKEMSVDDFLATMNTAEELDKDSSPKAQVDAIVAMICRAIPTLKEADVRSLPFEQLNAISAFVRGEIPDEIKEAVSEAQASGN</sequence>
<gene>
    <name evidence="3" type="ORF">UFOVP220_1</name>
    <name evidence="1" type="ORF">UFOVP26_87</name>
    <name evidence="2" type="ORF">UFOVP44_10</name>
</gene>